<dbReference type="Proteomes" id="UP000325743">
    <property type="component" value="Chromosome 2"/>
</dbReference>
<evidence type="ECO:0000313" key="7">
    <source>
        <dbReference type="Proteomes" id="UP000623307"/>
    </source>
</evidence>
<dbReference type="AlphaFoldDB" id="A0A375G1F3"/>
<evidence type="ECO:0000313" key="5">
    <source>
        <dbReference type="Proteomes" id="UP000256862"/>
    </source>
</evidence>
<evidence type="ECO:0000313" key="6">
    <source>
        <dbReference type="Proteomes" id="UP000325743"/>
    </source>
</evidence>
<evidence type="ECO:0000313" key="4">
    <source>
        <dbReference type="EMBL" id="SPC12582.1"/>
    </source>
</evidence>
<sequence>MNAMQVSRLDACAYLLHLLLQRAEASQPGFLEDLIRGVAADRAGMPDVPGREYALPVFDEVLRMLEFANAQMKEARALGRP</sequence>
<dbReference type="EMBL" id="CP032519">
    <property type="protein sequence ID" value="QEZ46689.1"/>
    <property type="molecule type" value="Genomic_DNA"/>
</dbReference>
<evidence type="ECO:0000313" key="1">
    <source>
        <dbReference type="EMBL" id="QEZ46689.1"/>
    </source>
</evidence>
<dbReference type="RefSeq" id="WP_063238755.1">
    <property type="nucleotide sequence ID" value="NZ_CP032519.1"/>
</dbReference>
<keyword evidence="7" id="KW-1185">Reference proteome</keyword>
<gene>
    <name evidence="4" type="ORF">CO2235_150237</name>
    <name evidence="3" type="ORF">CO2235_U590011</name>
    <name evidence="1" type="ORF">D2917_21000</name>
    <name evidence="2" type="ORF">JTE92_21365</name>
</gene>
<reference evidence="1 6" key="3">
    <citation type="submission" date="2018-09" db="EMBL/GenBank/DDBJ databases">
        <title>Complete genome sequence of Cupriavidus oxalaticus T2, a bacterium capable of phenol tolerance and degradation.</title>
        <authorList>
            <person name="Yan J."/>
        </authorList>
    </citation>
    <scope>NUCLEOTIDE SEQUENCE [LARGE SCALE GENOMIC DNA]</scope>
    <source>
        <strain evidence="1 6">T2</strain>
    </source>
</reference>
<dbReference type="GeneID" id="303492104"/>
<dbReference type="Proteomes" id="UP000623307">
    <property type="component" value="Chromosome 2"/>
</dbReference>
<name>A0A375G1F3_9BURK</name>
<evidence type="ECO:0000313" key="3">
    <source>
        <dbReference type="EMBL" id="SPC06435.1"/>
    </source>
</evidence>
<dbReference type="EMBL" id="CP069812">
    <property type="protein sequence ID" value="QRQ92687.1"/>
    <property type="molecule type" value="Genomic_DNA"/>
</dbReference>
<reference evidence="5" key="2">
    <citation type="submission" date="2018-01" db="EMBL/GenBank/DDBJ databases">
        <authorList>
            <person name="Gaut B.S."/>
            <person name="Morton B.R."/>
            <person name="Clegg M.T."/>
            <person name="Duvall M.R."/>
        </authorList>
    </citation>
    <scope>NUCLEOTIDE SEQUENCE [LARGE SCALE GENOMIC DNA]</scope>
</reference>
<dbReference type="EMBL" id="OGUS01000115">
    <property type="protein sequence ID" value="SPC12582.1"/>
    <property type="molecule type" value="Genomic_DNA"/>
</dbReference>
<reference evidence="2 7" key="4">
    <citation type="submission" date="2021-02" db="EMBL/GenBank/DDBJ databases">
        <title>Complete Genome Sequence of Cupriavidus oxalaticus Strain Ox1, a Soil Oxalate-Degrading Species.</title>
        <authorList>
            <person name="Palmieri F."/>
            <person name="Udriet P."/>
            <person name="Deuasquier M."/>
            <person name="Beaudoing E."/>
            <person name="Johnson S.L."/>
            <person name="Davenport K.W."/>
            <person name="Chain P.S."/>
            <person name="Bindschedler S."/>
            <person name="Junier P."/>
        </authorList>
    </citation>
    <scope>NUCLEOTIDE SEQUENCE [LARGE SCALE GENOMIC DNA]</scope>
    <source>
        <strain evidence="2 7">Ox1</strain>
    </source>
</reference>
<reference evidence="4" key="1">
    <citation type="submission" date="2018-01" db="EMBL/GenBank/DDBJ databases">
        <authorList>
            <person name="Clerissi C."/>
        </authorList>
    </citation>
    <scope>NUCLEOTIDE SEQUENCE</scope>
    <source>
        <strain evidence="4">Cupriavidus oxalaticus LMG 2235</strain>
    </source>
</reference>
<proteinExistence type="predicted"/>
<dbReference type="EMBL" id="OGUS01000064">
    <property type="protein sequence ID" value="SPC06435.1"/>
    <property type="molecule type" value="Genomic_DNA"/>
</dbReference>
<dbReference type="OrthoDB" id="8969336at2"/>
<protein>
    <submittedName>
        <fullName evidence="4">Uncharacterized protein</fullName>
    </submittedName>
</protein>
<accession>A0A375G1F3</accession>
<dbReference type="Proteomes" id="UP000256862">
    <property type="component" value="Chromosome CO2235"/>
</dbReference>
<organism evidence="4">
    <name type="scientific">Cupriavidus oxalaticus</name>
    <dbReference type="NCBI Taxonomy" id="96344"/>
    <lineage>
        <taxon>Bacteria</taxon>
        <taxon>Pseudomonadati</taxon>
        <taxon>Pseudomonadota</taxon>
        <taxon>Betaproteobacteria</taxon>
        <taxon>Burkholderiales</taxon>
        <taxon>Burkholderiaceae</taxon>
        <taxon>Cupriavidus</taxon>
    </lineage>
</organism>
<evidence type="ECO:0000313" key="2">
    <source>
        <dbReference type="EMBL" id="QRQ92687.1"/>
    </source>
</evidence>